<dbReference type="SUPFAM" id="SSF49785">
    <property type="entry name" value="Galactose-binding domain-like"/>
    <property type="match status" value="1"/>
</dbReference>
<dbReference type="InterPro" id="IPR008979">
    <property type="entry name" value="Galactose-bd-like_sf"/>
</dbReference>
<feature type="domain" description="F5/8 type C" evidence="1">
    <location>
        <begin position="325"/>
        <end position="459"/>
    </location>
</feature>
<reference evidence="2 3" key="1">
    <citation type="submission" date="2023-06" db="EMBL/GenBank/DDBJ databases">
        <title>Nosocomial Elizabethkingia miricola genome.</title>
        <authorList>
            <person name="Morgado S."/>
            <person name="Fonseca E."/>
            <person name="Freitas F."/>
            <person name="Vicente A.C."/>
        </authorList>
    </citation>
    <scope>NUCLEOTIDE SEQUENCE [LARGE SCALE GENOMIC DNA]</scope>
    <source>
        <strain evidence="2 3">EM15</strain>
    </source>
</reference>
<dbReference type="AlphaFoldDB" id="A0ABD5BBY5"/>
<dbReference type="Proteomes" id="UP001239265">
    <property type="component" value="Unassembled WGS sequence"/>
</dbReference>
<evidence type="ECO:0000259" key="1">
    <source>
        <dbReference type="PROSITE" id="PS50022"/>
    </source>
</evidence>
<dbReference type="PROSITE" id="PS50022">
    <property type="entry name" value="FA58C_3"/>
    <property type="match status" value="1"/>
</dbReference>
<organism evidence="2 3">
    <name type="scientific">Elizabethkingia miricola</name>
    <name type="common">Chryseobacterium miricola</name>
    <dbReference type="NCBI Taxonomy" id="172045"/>
    <lineage>
        <taxon>Bacteria</taxon>
        <taxon>Pseudomonadati</taxon>
        <taxon>Bacteroidota</taxon>
        <taxon>Flavobacteriia</taxon>
        <taxon>Flavobacteriales</taxon>
        <taxon>Weeksellaceae</taxon>
        <taxon>Elizabethkingia</taxon>
    </lineage>
</organism>
<dbReference type="InterPro" id="IPR000421">
    <property type="entry name" value="FA58C"/>
</dbReference>
<proteinExistence type="predicted"/>
<dbReference type="Gene3D" id="2.60.120.260">
    <property type="entry name" value="Galactose-binding domain-like"/>
    <property type="match status" value="1"/>
</dbReference>
<sequence length="480" mass="53190">MKTYKINIYSFFFILLWSMLLFSCREDQAPDTSQKEALQIYLQANNNKDQTILKSPIAILQGKFISDTSDLFFAVATREVATDTRLMIATETDSTIIGRYKKEYGKKLPLLPKEAYSLPESITIPAGKSISGNMLALTWKDPSVLKDKNTTYLLPVSIKDTDNKNVTLTSNRNTIFVEVKFSEITYSFKTVAGKTSDNIILNRALNGNTQVKGGNPNLSVSLNAPINIDSKVNVNIDNSLITTYNTANGKQLKVLPENMYTLNKTSLSIPKGKTVSDILEIQFTDAASQLNIQSQYLLPIKTVSQNAIPTSNDVVYLIISIEENNINSGVAVSGNTIDRNNWSVETNSNYNPGENGASKMLDGNNNTGWLSSYNGSSAQVTLDMKSPHTLKGFSITPTYLYDGYYTFFPKNITIYTSTNGTHWIKQGTYSNQTAGGSPQNPYIGWISFINPVNAQYVRFDFTITDEIFGMVGIGELNTIE</sequence>
<accession>A0ABD5BBY5</accession>
<dbReference type="InterPro" id="IPR013728">
    <property type="entry name" value="BT_3987-like_N"/>
</dbReference>
<dbReference type="Pfam" id="PF08522">
    <property type="entry name" value="BT_3987-like_N"/>
    <property type="match status" value="2"/>
</dbReference>
<name>A0ABD5BBY5_ELIMR</name>
<comment type="caution">
    <text evidence="2">The sequence shown here is derived from an EMBL/GenBank/DDBJ whole genome shotgun (WGS) entry which is preliminary data.</text>
</comment>
<dbReference type="Pfam" id="PF00754">
    <property type="entry name" value="F5_F8_type_C"/>
    <property type="match status" value="1"/>
</dbReference>
<dbReference type="Gene3D" id="2.60.40.1740">
    <property type="entry name" value="hypothetical protein (bacova_03559)"/>
    <property type="match status" value="2"/>
</dbReference>
<protein>
    <submittedName>
        <fullName evidence="2">DUF1735 domain-containing protein</fullName>
    </submittedName>
</protein>
<dbReference type="PROSITE" id="PS51257">
    <property type="entry name" value="PROKAR_LIPOPROTEIN"/>
    <property type="match status" value="1"/>
</dbReference>
<dbReference type="EMBL" id="JAUCQJ010000007">
    <property type="protein sequence ID" value="MDQ8751064.1"/>
    <property type="molecule type" value="Genomic_DNA"/>
</dbReference>
<gene>
    <name evidence="2" type="ORF">QT385_20585</name>
</gene>
<evidence type="ECO:0000313" key="3">
    <source>
        <dbReference type="Proteomes" id="UP001239265"/>
    </source>
</evidence>
<evidence type="ECO:0000313" key="2">
    <source>
        <dbReference type="EMBL" id="MDQ8751064.1"/>
    </source>
</evidence>
<dbReference type="RefSeq" id="WP_078796067.1">
    <property type="nucleotide sequence ID" value="NZ_JAUCQJ010000007.1"/>
</dbReference>